<protein>
    <submittedName>
        <fullName evidence="4">Hsp20/alpha crystallin family protein</fullName>
    </submittedName>
</protein>
<dbReference type="SUPFAM" id="SSF49764">
    <property type="entry name" value="HSP20-like chaperones"/>
    <property type="match status" value="1"/>
</dbReference>
<dbReference type="Proteomes" id="UP000272474">
    <property type="component" value="Unassembled WGS sequence"/>
</dbReference>
<dbReference type="Pfam" id="PF00011">
    <property type="entry name" value="HSP20"/>
    <property type="match status" value="1"/>
</dbReference>
<dbReference type="CDD" id="cd06464">
    <property type="entry name" value="ACD_sHsps-like"/>
    <property type="match status" value="1"/>
</dbReference>
<dbReference type="EMBL" id="RBAL01000007">
    <property type="protein sequence ID" value="RKN41602.1"/>
    <property type="molecule type" value="Genomic_DNA"/>
</dbReference>
<evidence type="ECO:0000256" key="2">
    <source>
        <dbReference type="RuleBase" id="RU003616"/>
    </source>
</evidence>
<reference evidence="4 5" key="1">
    <citation type="journal article" date="2014" name="Int. J. Syst. Evol. Microbiol.">
        <title>Streptomyces hoynatensis sp. nov., isolated from deep marine sediment.</title>
        <authorList>
            <person name="Veyisoglu A."/>
            <person name="Sahin N."/>
        </authorList>
    </citation>
    <scope>NUCLEOTIDE SEQUENCE [LARGE SCALE GENOMIC DNA]</scope>
    <source>
        <strain evidence="4 5">KCTC 29097</strain>
    </source>
</reference>
<evidence type="ECO:0000313" key="5">
    <source>
        <dbReference type="Proteomes" id="UP000272474"/>
    </source>
</evidence>
<dbReference type="InterPro" id="IPR002068">
    <property type="entry name" value="A-crystallin/Hsp20_dom"/>
</dbReference>
<evidence type="ECO:0000256" key="1">
    <source>
        <dbReference type="PROSITE-ProRule" id="PRU00285"/>
    </source>
</evidence>
<accession>A0A3A9YZJ0</accession>
<comment type="similarity">
    <text evidence="1 2">Belongs to the small heat shock protein (HSP20) family.</text>
</comment>
<dbReference type="PROSITE" id="PS01031">
    <property type="entry name" value="SHSP"/>
    <property type="match status" value="1"/>
</dbReference>
<sequence>MTLPLRRHRPLVDGRRGYGRDPLSEFDDLFERMGSLLSSVAPATGFGPEGGWAPFADLTETDGEFVIECEVPGIRREDIDIQLSERELTIGGETREAEREGKLHRGTRRTGRFEYRTVLPGQPAVEGVSATLEEGVLTVRIPKADTASVRHIEIQEEGGKG</sequence>
<dbReference type="RefSeq" id="WP_120679406.1">
    <property type="nucleotide sequence ID" value="NZ_RBAL01000007.1"/>
</dbReference>
<dbReference type="Gene3D" id="2.60.40.790">
    <property type="match status" value="1"/>
</dbReference>
<name>A0A3A9YZJ0_9ACTN</name>
<evidence type="ECO:0000259" key="3">
    <source>
        <dbReference type="PROSITE" id="PS01031"/>
    </source>
</evidence>
<proteinExistence type="inferred from homology"/>
<dbReference type="InterPro" id="IPR008978">
    <property type="entry name" value="HSP20-like_chaperone"/>
</dbReference>
<dbReference type="AlphaFoldDB" id="A0A3A9YZJ0"/>
<dbReference type="PANTHER" id="PTHR11527">
    <property type="entry name" value="HEAT-SHOCK PROTEIN 20 FAMILY MEMBER"/>
    <property type="match status" value="1"/>
</dbReference>
<keyword evidence="5" id="KW-1185">Reference proteome</keyword>
<organism evidence="4 5">
    <name type="scientific">Streptomyces hoynatensis</name>
    <dbReference type="NCBI Taxonomy" id="1141874"/>
    <lineage>
        <taxon>Bacteria</taxon>
        <taxon>Bacillati</taxon>
        <taxon>Actinomycetota</taxon>
        <taxon>Actinomycetes</taxon>
        <taxon>Kitasatosporales</taxon>
        <taxon>Streptomycetaceae</taxon>
        <taxon>Streptomyces</taxon>
    </lineage>
</organism>
<feature type="domain" description="SHSP" evidence="3">
    <location>
        <begin position="46"/>
        <end position="157"/>
    </location>
</feature>
<comment type="caution">
    <text evidence="4">The sequence shown here is derived from an EMBL/GenBank/DDBJ whole genome shotgun (WGS) entry which is preliminary data.</text>
</comment>
<evidence type="ECO:0000313" key="4">
    <source>
        <dbReference type="EMBL" id="RKN41602.1"/>
    </source>
</evidence>
<dbReference type="InterPro" id="IPR031107">
    <property type="entry name" value="Small_HSP"/>
</dbReference>
<dbReference type="OrthoDB" id="9809760at2"/>
<gene>
    <name evidence="4" type="ORF">D7294_13965</name>
</gene>